<dbReference type="AlphaFoldDB" id="A0A0B2BQU3"/>
<dbReference type="EMBL" id="PGEZ01000001">
    <property type="protein sequence ID" value="PJJ58589.1"/>
    <property type="molecule type" value="Genomic_DNA"/>
</dbReference>
<evidence type="ECO:0000313" key="2">
    <source>
        <dbReference type="Proteomes" id="UP000230842"/>
    </source>
</evidence>
<dbReference type="Proteomes" id="UP000230842">
    <property type="component" value="Unassembled WGS sequence"/>
</dbReference>
<name>A0A0B2BQU3_9ACTN</name>
<reference evidence="1 2" key="1">
    <citation type="submission" date="2017-11" db="EMBL/GenBank/DDBJ databases">
        <title>Genomic Encyclopedia of Archaeal and Bacterial Type Strains, Phase II (KMG-II): From Individual Species to Whole Genera.</title>
        <authorList>
            <person name="Goeker M."/>
        </authorList>
    </citation>
    <scope>NUCLEOTIDE SEQUENCE [LARGE SCALE GENOMIC DNA]</scope>
    <source>
        <strain evidence="1 2">DSM 27763</strain>
    </source>
</reference>
<keyword evidence="2" id="KW-1185">Reference proteome</keyword>
<evidence type="ECO:0008006" key="3">
    <source>
        <dbReference type="Google" id="ProtNLM"/>
    </source>
</evidence>
<sequence>MVETVWLGLVLLVPLVYVILAVAEVQSAAYGASAAARSAGRAYVLAPDVASAGERARAAARLSLADHGIVEATTDLTCTGGPCLSPGSSVDVTVTTSVDLPFIPDVLGGARGAVTVRGEHTVPYGRFREDRS</sequence>
<proteinExistence type="predicted"/>
<protein>
    <recommendedName>
        <fullName evidence="3">TadE-like protein</fullName>
    </recommendedName>
</protein>
<evidence type="ECO:0000313" key="1">
    <source>
        <dbReference type="EMBL" id="PJJ58589.1"/>
    </source>
</evidence>
<accession>A0A0B2BQU3</accession>
<comment type="caution">
    <text evidence="1">The sequence shown here is derived from an EMBL/GenBank/DDBJ whole genome shotgun (WGS) entry which is preliminary data.</text>
</comment>
<organism evidence="1 2">
    <name type="scientific">Mumia flava</name>
    <dbReference type="NCBI Taxonomy" id="1348852"/>
    <lineage>
        <taxon>Bacteria</taxon>
        <taxon>Bacillati</taxon>
        <taxon>Actinomycetota</taxon>
        <taxon>Actinomycetes</taxon>
        <taxon>Propionibacteriales</taxon>
        <taxon>Nocardioidaceae</taxon>
        <taxon>Mumia</taxon>
    </lineage>
</organism>
<gene>
    <name evidence="1" type="ORF">CLV56_2841</name>
</gene>